<keyword evidence="1" id="KW-0460">Magnesium</keyword>
<dbReference type="InterPro" id="IPR029044">
    <property type="entry name" value="Nucleotide-diphossugar_trans"/>
</dbReference>
<evidence type="ECO:0000259" key="2">
    <source>
        <dbReference type="Pfam" id="PF12804"/>
    </source>
</evidence>
<sequence length="197" mass="22512">MTQIDCVITAAGLSSRMGQWKMILPWQDGIMLDASIKNARGFCSRIILVTGFRHQELAQRYIHDAQIKIVYNPDYQSGLFTSVQAGAAHVQTEYCFLTHGDLPCLDYAIFNTLWHLRGDYALMPHYQGKPGHPILLPRQRLLQASRLSHLRSMREALMAGEYRVCEINHPEIIFDIDTPEDFISLQNKTPDQLNDNP</sequence>
<dbReference type="PANTHER" id="PTHR43777:SF1">
    <property type="entry name" value="MOLYBDENUM COFACTOR CYTIDYLYLTRANSFERASE"/>
    <property type="match status" value="1"/>
</dbReference>
<proteinExistence type="predicted"/>
<organism evidence="3 4">
    <name type="scientific">Atlantibacter hermannii NBRC 105704</name>
    <dbReference type="NCBI Taxonomy" id="1115512"/>
    <lineage>
        <taxon>Bacteria</taxon>
        <taxon>Pseudomonadati</taxon>
        <taxon>Pseudomonadota</taxon>
        <taxon>Gammaproteobacteria</taxon>
        <taxon>Enterobacterales</taxon>
        <taxon>Enterobacteriaceae</taxon>
        <taxon>Atlantibacter</taxon>
    </lineage>
</organism>
<keyword evidence="4" id="KW-1185">Reference proteome</keyword>
<dbReference type="Proteomes" id="UP000010297">
    <property type="component" value="Unassembled WGS sequence"/>
</dbReference>
<comment type="caution">
    <text evidence="3">The sequence shown here is derived from an EMBL/GenBank/DDBJ whole genome shotgun (WGS) entry which is preliminary data.</text>
</comment>
<evidence type="ECO:0000313" key="4">
    <source>
        <dbReference type="Proteomes" id="UP000010297"/>
    </source>
</evidence>
<dbReference type="Pfam" id="PF12804">
    <property type="entry name" value="NTP_transf_3"/>
    <property type="match status" value="1"/>
</dbReference>
<dbReference type="InterPro" id="IPR025877">
    <property type="entry name" value="MobA-like_NTP_Trfase"/>
</dbReference>
<dbReference type="Gene3D" id="3.90.550.10">
    <property type="entry name" value="Spore Coat Polysaccharide Biosynthesis Protein SpsA, Chain A"/>
    <property type="match status" value="1"/>
</dbReference>
<dbReference type="SUPFAM" id="SSF53448">
    <property type="entry name" value="Nucleotide-diphospho-sugar transferases"/>
    <property type="match status" value="1"/>
</dbReference>
<gene>
    <name evidence="3" type="primary">ygfJ</name>
    <name evidence="3" type="ORF">EH105704_02_04240</name>
</gene>
<dbReference type="GeneID" id="92827229"/>
<reference evidence="3 4" key="1">
    <citation type="submission" date="2012-02" db="EMBL/GenBank/DDBJ databases">
        <title>Whole genome shotgun sequence of Escherichia hermannii NBRC 105704.</title>
        <authorList>
            <person name="Yoshida I."/>
            <person name="Hosoyama A."/>
            <person name="Tsuchikane K."/>
            <person name="Katsumata H."/>
            <person name="Yamazaki S."/>
            <person name="Fujita N."/>
        </authorList>
    </citation>
    <scope>NUCLEOTIDE SEQUENCE [LARGE SCALE GENOMIC DNA]</scope>
    <source>
        <strain evidence="3 4">NBRC 105704</strain>
    </source>
</reference>
<accession>H5V087</accession>
<evidence type="ECO:0000256" key="1">
    <source>
        <dbReference type="ARBA" id="ARBA00022842"/>
    </source>
</evidence>
<dbReference type="GO" id="GO:0016779">
    <property type="term" value="F:nucleotidyltransferase activity"/>
    <property type="evidence" value="ECO:0007669"/>
    <property type="project" value="UniProtKB-ARBA"/>
</dbReference>
<protein>
    <recommendedName>
        <fullName evidence="2">MobA-like NTP transferase domain-containing protein</fullName>
    </recommendedName>
</protein>
<dbReference type="CDD" id="cd04182">
    <property type="entry name" value="GT_2_like_f"/>
    <property type="match status" value="1"/>
</dbReference>
<dbReference type="PANTHER" id="PTHR43777">
    <property type="entry name" value="MOLYBDENUM COFACTOR CYTIDYLYLTRANSFERASE"/>
    <property type="match status" value="1"/>
</dbReference>
<name>H5V087_ATLHE</name>
<dbReference type="RefSeq" id="WP_002434505.1">
    <property type="nucleotide sequence ID" value="NZ_BAFF01000002.1"/>
</dbReference>
<feature type="domain" description="MobA-like NTP transferase" evidence="2">
    <location>
        <begin position="6"/>
        <end position="157"/>
    </location>
</feature>
<dbReference type="eggNOG" id="COG2068">
    <property type="taxonomic scope" value="Bacteria"/>
</dbReference>
<dbReference type="EMBL" id="BAFF01000002">
    <property type="protein sequence ID" value="GAB51395.1"/>
    <property type="molecule type" value="Genomic_DNA"/>
</dbReference>
<evidence type="ECO:0000313" key="3">
    <source>
        <dbReference type="EMBL" id="GAB51395.1"/>
    </source>
</evidence>
<dbReference type="AlphaFoldDB" id="H5V087"/>